<dbReference type="CDD" id="cd17279">
    <property type="entry name" value="RMtype1_S_BmuCF2ORF3362P_TRD1-CR1_like"/>
    <property type="match status" value="1"/>
</dbReference>
<evidence type="ECO:0000256" key="1">
    <source>
        <dbReference type="ARBA" id="ARBA00010923"/>
    </source>
</evidence>
<evidence type="ECO:0000259" key="4">
    <source>
        <dbReference type="Pfam" id="PF01420"/>
    </source>
</evidence>
<dbReference type="InterPro" id="IPR000055">
    <property type="entry name" value="Restrct_endonuc_typeI_TRD"/>
</dbReference>
<dbReference type="GO" id="GO:0003677">
    <property type="term" value="F:DNA binding"/>
    <property type="evidence" value="ECO:0007669"/>
    <property type="project" value="UniProtKB-KW"/>
</dbReference>
<dbReference type="CDD" id="cd17267">
    <property type="entry name" value="RMtype1_S_EcoAO83I-TRD1-CR1_like"/>
    <property type="match status" value="1"/>
</dbReference>
<dbReference type="Gene3D" id="3.90.220.20">
    <property type="entry name" value="DNA methylase specificity domains"/>
    <property type="match status" value="2"/>
</dbReference>
<evidence type="ECO:0000313" key="5">
    <source>
        <dbReference type="EMBL" id="THV43018.1"/>
    </source>
</evidence>
<dbReference type="Proteomes" id="UP000308760">
    <property type="component" value="Unassembled WGS sequence"/>
</dbReference>
<protein>
    <recommendedName>
        <fullName evidence="4">Type I restriction modification DNA specificity domain-containing protein</fullName>
    </recommendedName>
</protein>
<feature type="domain" description="Type I restriction modification DNA specificity" evidence="4">
    <location>
        <begin position="228"/>
        <end position="362"/>
    </location>
</feature>
<evidence type="ECO:0000313" key="6">
    <source>
        <dbReference type="Proteomes" id="UP000308760"/>
    </source>
</evidence>
<feature type="domain" description="Type I restriction modification DNA specificity" evidence="4">
    <location>
        <begin position="2"/>
        <end position="159"/>
    </location>
</feature>
<dbReference type="PANTHER" id="PTHR30408:SF12">
    <property type="entry name" value="TYPE I RESTRICTION ENZYME MJAVIII SPECIFICITY SUBUNIT"/>
    <property type="match status" value="1"/>
</dbReference>
<proteinExistence type="inferred from homology"/>
<organism evidence="5 6">
    <name type="scientific">Glycomyces buryatensis</name>
    <dbReference type="NCBI Taxonomy" id="2570927"/>
    <lineage>
        <taxon>Bacteria</taxon>
        <taxon>Bacillati</taxon>
        <taxon>Actinomycetota</taxon>
        <taxon>Actinomycetes</taxon>
        <taxon>Glycomycetales</taxon>
        <taxon>Glycomycetaceae</taxon>
        <taxon>Glycomyces</taxon>
    </lineage>
</organism>
<dbReference type="InterPro" id="IPR044946">
    <property type="entry name" value="Restrct_endonuc_typeI_TRD_sf"/>
</dbReference>
<evidence type="ECO:0000256" key="2">
    <source>
        <dbReference type="ARBA" id="ARBA00022747"/>
    </source>
</evidence>
<dbReference type="AlphaFoldDB" id="A0A4S8QF30"/>
<reference evidence="5 6" key="2">
    <citation type="submission" date="2019-05" db="EMBL/GenBank/DDBJ databases">
        <title>Glycomyces buryatensis sp. nov.</title>
        <authorList>
            <person name="Nikitina E."/>
        </authorList>
    </citation>
    <scope>NUCLEOTIDE SEQUENCE [LARGE SCALE GENOMIC DNA]</scope>
    <source>
        <strain evidence="5 6">18</strain>
    </source>
</reference>
<comment type="similarity">
    <text evidence="1">Belongs to the type-I restriction system S methylase family.</text>
</comment>
<dbReference type="OrthoDB" id="3197085at2"/>
<gene>
    <name evidence="5" type="ORF">FAB82_03425</name>
</gene>
<evidence type="ECO:0000256" key="3">
    <source>
        <dbReference type="ARBA" id="ARBA00023125"/>
    </source>
</evidence>
<dbReference type="PANTHER" id="PTHR30408">
    <property type="entry name" value="TYPE-1 RESTRICTION ENZYME ECOKI SPECIFICITY PROTEIN"/>
    <property type="match status" value="1"/>
</dbReference>
<accession>A0A4S8QF30</accession>
<dbReference type="GO" id="GO:0009307">
    <property type="term" value="P:DNA restriction-modification system"/>
    <property type="evidence" value="ECO:0007669"/>
    <property type="project" value="UniProtKB-KW"/>
</dbReference>
<keyword evidence="6" id="KW-1185">Reference proteome</keyword>
<dbReference type="SUPFAM" id="SSF116734">
    <property type="entry name" value="DNA methylase specificity domain"/>
    <property type="match status" value="2"/>
</dbReference>
<dbReference type="EMBL" id="STGY01000009">
    <property type="protein sequence ID" value="THV43018.1"/>
    <property type="molecule type" value="Genomic_DNA"/>
</dbReference>
<comment type="caution">
    <text evidence="5">The sequence shown here is derived from an EMBL/GenBank/DDBJ whole genome shotgun (WGS) entry which is preliminary data.</text>
</comment>
<dbReference type="RefSeq" id="WP_136533149.1">
    <property type="nucleotide sequence ID" value="NZ_STGY01000009.1"/>
</dbReference>
<dbReference type="Pfam" id="PF01420">
    <property type="entry name" value="Methylase_S"/>
    <property type="match status" value="2"/>
</dbReference>
<keyword evidence="3" id="KW-0238">DNA-binding</keyword>
<name>A0A4S8QF30_9ACTN</name>
<keyword evidence="2" id="KW-0680">Restriction system</keyword>
<reference evidence="6" key="1">
    <citation type="submission" date="2019-04" db="EMBL/GenBank/DDBJ databases">
        <title>Nocardioides xinjiangensis sp. nov.</title>
        <authorList>
            <person name="Liu S."/>
        </authorList>
    </citation>
    <scope>NUCLEOTIDE SEQUENCE [LARGE SCALE GENOMIC DNA]</scope>
    <source>
        <strain evidence="6">18</strain>
    </source>
</reference>
<sequence length="399" mass="43840">MTWQNVPLRRVFRIVNGGTPKAEEEYWGGGIPWATPVDVGAADCSYLFSTERTLTEEGVLAGSQTVPNASLIVSTRAPIGYVAETTVRMAFNQGCRGLIATTPIDSRYFRYQLLSRREDLIARGAGSTFLELSTDALASLLLVNPPLDEQRRIADFLDVELTKNRALIIARNRQIDVLNQRQSAFERSAIAGGFSDAAIDSGTPWIGKINERAALVPLQRIAQLQRGVDLTEEERQPGKVPVVTTAGINGYHDKSIVRGPGVVVGRYGSAGSVHWIETDFWPHNTTLYVKQFNGNLPKYCYYVLRSIPYEMEQARAAVPGINRNDIHKRLMPLLPLDMQQDVASQIDSYTDHTNTVIAAIRRSIDLLVEQCHALITAAVTGKIDVTTARGFSPTGGVSA</sequence>
<dbReference type="InterPro" id="IPR052021">
    <property type="entry name" value="Type-I_RS_S_subunit"/>
</dbReference>